<dbReference type="AlphaFoldDB" id="A0A0F9QBK9"/>
<proteinExistence type="predicted"/>
<name>A0A0F9QBK9_9ZZZZ</name>
<evidence type="ECO:0000313" key="1">
    <source>
        <dbReference type="EMBL" id="KKN41375.1"/>
    </source>
</evidence>
<organism evidence="1">
    <name type="scientific">marine sediment metagenome</name>
    <dbReference type="NCBI Taxonomy" id="412755"/>
    <lineage>
        <taxon>unclassified sequences</taxon>
        <taxon>metagenomes</taxon>
        <taxon>ecological metagenomes</taxon>
    </lineage>
</organism>
<accession>A0A0F9QBK9</accession>
<dbReference type="EMBL" id="LAZR01001651">
    <property type="protein sequence ID" value="KKN41375.1"/>
    <property type="molecule type" value="Genomic_DNA"/>
</dbReference>
<comment type="caution">
    <text evidence="1">The sequence shown here is derived from an EMBL/GenBank/DDBJ whole genome shotgun (WGS) entry which is preliminary data.</text>
</comment>
<sequence>MASRLYRPKRDDNVFVGQDVLRQHAHRIAREQLLPRIAVQNHIAVETVVTPIFFYSKIPMGAGRRCSCFDIEVSPHGACRCCYGTGVVGGYYKHGTHLEVLDVTHPSIRTVNVVADYERRSRPRQFILIPGATTGHLIGRMHLNTNIGEVDHIFALTDRPNGTDIGAFIRAPSDDAFVEFTDAALQQRLFNPWVDVKIQLRRPSAAAPSPRFGSMFIRYNRLTDRVIKANIPRARKANMLQDFGVTDDWQEQQFWTDNTLRSITTEDWVAHINNGTRWKIIGVEDFAPEDLLLSWDLHTRLVQQYDAMNFYPL</sequence>
<gene>
    <name evidence="1" type="ORF">LCGC14_0723960</name>
</gene>
<protein>
    <submittedName>
        <fullName evidence="1">Uncharacterized protein</fullName>
    </submittedName>
</protein>
<reference evidence="1" key="1">
    <citation type="journal article" date="2015" name="Nature">
        <title>Complex archaea that bridge the gap between prokaryotes and eukaryotes.</title>
        <authorList>
            <person name="Spang A."/>
            <person name="Saw J.H."/>
            <person name="Jorgensen S.L."/>
            <person name="Zaremba-Niedzwiedzka K."/>
            <person name="Martijn J."/>
            <person name="Lind A.E."/>
            <person name="van Eijk R."/>
            <person name="Schleper C."/>
            <person name="Guy L."/>
            <person name="Ettema T.J."/>
        </authorList>
    </citation>
    <scope>NUCLEOTIDE SEQUENCE</scope>
</reference>